<dbReference type="AlphaFoldDB" id="A0A3M7RVY4"/>
<keyword evidence="3" id="KW-1185">Reference proteome</keyword>
<evidence type="ECO:0000313" key="2">
    <source>
        <dbReference type="EMBL" id="RNA27676.1"/>
    </source>
</evidence>
<protein>
    <submittedName>
        <fullName evidence="2">Uncharacterized protein</fullName>
    </submittedName>
</protein>
<reference evidence="2 3" key="1">
    <citation type="journal article" date="2018" name="Sci. Rep.">
        <title>Genomic signatures of local adaptation to the degree of environmental predictability in rotifers.</title>
        <authorList>
            <person name="Franch-Gras L."/>
            <person name="Hahn C."/>
            <person name="Garcia-Roger E.M."/>
            <person name="Carmona M.J."/>
            <person name="Serra M."/>
            <person name="Gomez A."/>
        </authorList>
    </citation>
    <scope>NUCLEOTIDE SEQUENCE [LARGE SCALE GENOMIC DNA]</scope>
    <source>
        <strain evidence="2">HYR1</strain>
    </source>
</reference>
<dbReference type="EMBL" id="REGN01002511">
    <property type="protein sequence ID" value="RNA27676.1"/>
    <property type="molecule type" value="Genomic_DNA"/>
</dbReference>
<keyword evidence="1" id="KW-1133">Transmembrane helix</keyword>
<keyword evidence="1" id="KW-0812">Transmembrane</keyword>
<evidence type="ECO:0000313" key="3">
    <source>
        <dbReference type="Proteomes" id="UP000276133"/>
    </source>
</evidence>
<keyword evidence="1" id="KW-0472">Membrane</keyword>
<organism evidence="2 3">
    <name type="scientific">Brachionus plicatilis</name>
    <name type="common">Marine rotifer</name>
    <name type="synonym">Brachionus muelleri</name>
    <dbReference type="NCBI Taxonomy" id="10195"/>
    <lineage>
        <taxon>Eukaryota</taxon>
        <taxon>Metazoa</taxon>
        <taxon>Spiralia</taxon>
        <taxon>Gnathifera</taxon>
        <taxon>Rotifera</taxon>
        <taxon>Eurotatoria</taxon>
        <taxon>Monogononta</taxon>
        <taxon>Pseudotrocha</taxon>
        <taxon>Ploima</taxon>
        <taxon>Brachionidae</taxon>
        <taxon>Brachionus</taxon>
    </lineage>
</organism>
<name>A0A3M7RVY4_BRAPC</name>
<evidence type="ECO:0000256" key="1">
    <source>
        <dbReference type="SAM" id="Phobius"/>
    </source>
</evidence>
<comment type="caution">
    <text evidence="2">The sequence shown here is derived from an EMBL/GenBank/DDBJ whole genome shotgun (WGS) entry which is preliminary data.</text>
</comment>
<sequence>MQRKKEQPTVVLILISNDKLYELIINFKMPLKIRMFLNVDQSFMGRATSLLINLKTLFKIQNIQLTFATTNLQKIFLGFLAKIRNKLLFRPHRIFTIMYLIGYIIIKKYGQRHIKF</sequence>
<accession>A0A3M7RVY4</accession>
<dbReference type="Proteomes" id="UP000276133">
    <property type="component" value="Unassembled WGS sequence"/>
</dbReference>
<proteinExistence type="predicted"/>
<gene>
    <name evidence="2" type="ORF">BpHYR1_013295</name>
</gene>
<feature type="transmembrane region" description="Helical" evidence="1">
    <location>
        <begin position="87"/>
        <end position="106"/>
    </location>
</feature>